<dbReference type="GO" id="GO:0004400">
    <property type="term" value="F:histidinol-phosphate transaminase activity"/>
    <property type="evidence" value="ECO:0007669"/>
    <property type="project" value="UniProtKB-EC"/>
</dbReference>
<evidence type="ECO:0000256" key="4">
    <source>
        <dbReference type="ARBA" id="ARBA00022576"/>
    </source>
</evidence>
<name>A0A645CH28_9ZZZZ</name>
<keyword evidence="5" id="KW-0028">Amino-acid biosynthesis</keyword>
<keyword evidence="8" id="KW-0368">Histidine biosynthesis</keyword>
<dbReference type="PANTHER" id="PTHR43643:SF6">
    <property type="entry name" value="HISTIDINOL-PHOSPHATE AMINOTRANSFERASE"/>
    <property type="match status" value="1"/>
</dbReference>
<protein>
    <recommendedName>
        <fullName evidence="3">histidinol-phosphate transaminase</fullName>
        <ecNumber evidence="3">2.6.1.9</ecNumber>
    </recommendedName>
</protein>
<evidence type="ECO:0000256" key="1">
    <source>
        <dbReference type="ARBA" id="ARBA00005011"/>
    </source>
</evidence>
<evidence type="ECO:0000313" key="11">
    <source>
        <dbReference type="EMBL" id="MPM76182.1"/>
    </source>
</evidence>
<proteinExistence type="inferred from homology"/>
<evidence type="ECO:0000256" key="5">
    <source>
        <dbReference type="ARBA" id="ARBA00022605"/>
    </source>
</evidence>
<evidence type="ECO:0000256" key="3">
    <source>
        <dbReference type="ARBA" id="ARBA00012748"/>
    </source>
</evidence>
<dbReference type="CDD" id="cd00609">
    <property type="entry name" value="AAT_like"/>
    <property type="match status" value="1"/>
</dbReference>
<comment type="pathway">
    <text evidence="1">Amino-acid biosynthesis; L-histidine biosynthesis; L-histidine from 5-phospho-alpha-D-ribose 1-diphosphate: step 7/9.</text>
</comment>
<evidence type="ECO:0000259" key="10">
    <source>
        <dbReference type="Pfam" id="PF00155"/>
    </source>
</evidence>
<comment type="catalytic activity">
    <reaction evidence="9">
        <text>L-histidinol phosphate + 2-oxoglutarate = 3-(imidazol-4-yl)-2-oxopropyl phosphate + L-glutamate</text>
        <dbReference type="Rhea" id="RHEA:23744"/>
        <dbReference type="ChEBI" id="CHEBI:16810"/>
        <dbReference type="ChEBI" id="CHEBI:29985"/>
        <dbReference type="ChEBI" id="CHEBI:57766"/>
        <dbReference type="ChEBI" id="CHEBI:57980"/>
        <dbReference type="EC" id="2.6.1.9"/>
    </reaction>
</comment>
<dbReference type="Gene3D" id="3.90.1150.10">
    <property type="entry name" value="Aspartate Aminotransferase, domain 1"/>
    <property type="match status" value="1"/>
</dbReference>
<dbReference type="EMBL" id="VSSQ01027116">
    <property type="protein sequence ID" value="MPM76182.1"/>
    <property type="molecule type" value="Genomic_DNA"/>
</dbReference>
<evidence type="ECO:0000256" key="9">
    <source>
        <dbReference type="ARBA" id="ARBA00047481"/>
    </source>
</evidence>
<dbReference type="Gene3D" id="3.40.640.10">
    <property type="entry name" value="Type I PLP-dependent aspartate aminotransferase-like (Major domain)"/>
    <property type="match status" value="1"/>
</dbReference>
<accession>A0A645CH28</accession>
<dbReference type="InterPro" id="IPR050106">
    <property type="entry name" value="HistidinolP_aminotransfase"/>
</dbReference>
<dbReference type="AlphaFoldDB" id="A0A645CH28"/>
<organism evidence="11">
    <name type="scientific">bioreactor metagenome</name>
    <dbReference type="NCBI Taxonomy" id="1076179"/>
    <lineage>
        <taxon>unclassified sequences</taxon>
        <taxon>metagenomes</taxon>
        <taxon>ecological metagenomes</taxon>
    </lineage>
</organism>
<dbReference type="Pfam" id="PF00155">
    <property type="entry name" value="Aminotran_1_2"/>
    <property type="match status" value="1"/>
</dbReference>
<dbReference type="EC" id="2.6.1.9" evidence="3"/>
<dbReference type="SUPFAM" id="SSF53383">
    <property type="entry name" value="PLP-dependent transferases"/>
    <property type="match status" value="1"/>
</dbReference>
<dbReference type="InterPro" id="IPR015422">
    <property type="entry name" value="PyrdxlP-dep_Trfase_small"/>
</dbReference>
<evidence type="ECO:0000256" key="6">
    <source>
        <dbReference type="ARBA" id="ARBA00022679"/>
    </source>
</evidence>
<evidence type="ECO:0000256" key="8">
    <source>
        <dbReference type="ARBA" id="ARBA00023102"/>
    </source>
</evidence>
<reference evidence="11" key="1">
    <citation type="submission" date="2019-08" db="EMBL/GenBank/DDBJ databases">
        <authorList>
            <person name="Kucharzyk K."/>
            <person name="Murdoch R.W."/>
            <person name="Higgins S."/>
            <person name="Loffler F."/>
        </authorList>
    </citation>
    <scope>NUCLEOTIDE SEQUENCE</scope>
</reference>
<dbReference type="InterPro" id="IPR015421">
    <property type="entry name" value="PyrdxlP-dep_Trfase_major"/>
</dbReference>
<keyword evidence="4 11" id="KW-0032">Aminotransferase</keyword>
<keyword evidence="7" id="KW-0663">Pyridoxal phosphate</keyword>
<dbReference type="PANTHER" id="PTHR43643">
    <property type="entry name" value="HISTIDINOL-PHOSPHATE AMINOTRANSFERASE 2"/>
    <property type="match status" value="1"/>
</dbReference>
<dbReference type="GO" id="GO:0030170">
    <property type="term" value="F:pyridoxal phosphate binding"/>
    <property type="evidence" value="ECO:0007669"/>
    <property type="project" value="InterPro"/>
</dbReference>
<sequence length="284" mass="31367">MTADQFVIGNGLDGVFTMLGRAFIEPGDEVVCGELTFSVYAEMAEIMGGKAVKVPMTDNMELDTDGFIDAVTGKTRMVVFCNPNNPTGTGTGINDIRKMLDAIPEKVLFVLDEAYIEFADENTADGLTLLNEYPNLMVCRTFSKVYGLAGLRVGWIAGDAELMKYLYKVREPYVVSVPAAAGAEAALEDIVFLTESIEMAKNEKKRFYDFFSTNDIKFIPSQTNFILLPLGDASVRLRDGLLEEGIIVRLLRFRGKGIIRITVGLPEENTLLMEKFMGVYEAAE</sequence>
<dbReference type="InterPro" id="IPR015424">
    <property type="entry name" value="PyrdxlP-dep_Trfase"/>
</dbReference>
<evidence type="ECO:0000256" key="2">
    <source>
        <dbReference type="ARBA" id="ARBA00007970"/>
    </source>
</evidence>
<dbReference type="InterPro" id="IPR004839">
    <property type="entry name" value="Aminotransferase_I/II_large"/>
</dbReference>
<feature type="domain" description="Aminotransferase class I/classII large" evidence="10">
    <location>
        <begin position="4"/>
        <end position="269"/>
    </location>
</feature>
<gene>
    <name evidence="11" type="primary">hisC_53</name>
    <name evidence="11" type="ORF">SDC9_123178</name>
</gene>
<comment type="caution">
    <text evidence="11">The sequence shown here is derived from an EMBL/GenBank/DDBJ whole genome shotgun (WGS) entry which is preliminary data.</text>
</comment>
<evidence type="ECO:0000256" key="7">
    <source>
        <dbReference type="ARBA" id="ARBA00022898"/>
    </source>
</evidence>
<keyword evidence="6 11" id="KW-0808">Transferase</keyword>
<comment type="similarity">
    <text evidence="2">Belongs to the class-II pyridoxal-phosphate-dependent aminotransferase family. Histidinol-phosphate aminotransferase subfamily.</text>
</comment>
<dbReference type="GO" id="GO:0000105">
    <property type="term" value="P:L-histidine biosynthetic process"/>
    <property type="evidence" value="ECO:0007669"/>
    <property type="project" value="UniProtKB-KW"/>
</dbReference>